<evidence type="ECO:0000313" key="2">
    <source>
        <dbReference type="EMBL" id="MEN3749636.1"/>
    </source>
</evidence>
<name>A0ABV0BG59_9SPHN</name>
<reference evidence="2 3" key="1">
    <citation type="submission" date="2024-05" db="EMBL/GenBank/DDBJ databases">
        <title>Sphingomonas sp. HF-S3 16S ribosomal RNA gene Genome sequencing and assembly.</title>
        <authorList>
            <person name="Lee H."/>
        </authorList>
    </citation>
    <scope>NUCLEOTIDE SEQUENCE [LARGE SCALE GENOMIC DNA]</scope>
    <source>
        <strain evidence="2 3">HF-S3</strain>
    </source>
</reference>
<evidence type="ECO:0000256" key="1">
    <source>
        <dbReference type="SAM" id="SignalP"/>
    </source>
</evidence>
<dbReference type="RefSeq" id="WP_346248680.1">
    <property type="nucleotide sequence ID" value="NZ_JBDIZK010000015.1"/>
</dbReference>
<proteinExistence type="predicted"/>
<keyword evidence="3" id="KW-1185">Reference proteome</keyword>
<feature type="signal peptide" evidence="1">
    <location>
        <begin position="1"/>
        <end position="20"/>
    </location>
</feature>
<accession>A0ABV0BG59</accession>
<dbReference type="Proteomes" id="UP001427805">
    <property type="component" value="Unassembled WGS sequence"/>
</dbReference>
<organism evidence="2 3">
    <name type="scientific">Sphingomonas rustica</name>
    <dbReference type="NCBI Taxonomy" id="3103142"/>
    <lineage>
        <taxon>Bacteria</taxon>
        <taxon>Pseudomonadati</taxon>
        <taxon>Pseudomonadota</taxon>
        <taxon>Alphaproteobacteria</taxon>
        <taxon>Sphingomonadales</taxon>
        <taxon>Sphingomonadaceae</taxon>
        <taxon>Sphingomonas</taxon>
    </lineage>
</organism>
<evidence type="ECO:0000313" key="3">
    <source>
        <dbReference type="Proteomes" id="UP001427805"/>
    </source>
</evidence>
<dbReference type="EMBL" id="JBDIZK010000015">
    <property type="protein sequence ID" value="MEN3749636.1"/>
    <property type="molecule type" value="Genomic_DNA"/>
</dbReference>
<keyword evidence="1" id="KW-0732">Signal</keyword>
<sequence length="136" mass="14599">MKPALVVAALALAGSTPALAADRIGERCTGTETLQVGAKPPTHVPYTLSFSADLAAGTYCYDRCGADQSYRISEARSNPVKLANLHRGGQERLLTFDRRTAALSDDQRFESGLGRVVRKAQATCVPAAFHQPVVRR</sequence>
<protein>
    <submittedName>
        <fullName evidence="2">Uncharacterized protein</fullName>
    </submittedName>
</protein>
<gene>
    <name evidence="2" type="ORF">TPR58_20855</name>
</gene>
<feature type="chain" id="PRO_5045531533" evidence="1">
    <location>
        <begin position="21"/>
        <end position="136"/>
    </location>
</feature>
<comment type="caution">
    <text evidence="2">The sequence shown here is derived from an EMBL/GenBank/DDBJ whole genome shotgun (WGS) entry which is preliminary data.</text>
</comment>